<dbReference type="InterPro" id="IPR013120">
    <property type="entry name" value="FAR_NAD-bd"/>
</dbReference>
<evidence type="ECO:0000256" key="2">
    <source>
        <dbReference type="ARBA" id="ARBA00022553"/>
    </source>
</evidence>
<keyword evidence="3" id="KW-0560">Oxidoreductase</keyword>
<dbReference type="InterPro" id="IPR045851">
    <property type="entry name" value="AMP-bd_C_sf"/>
</dbReference>
<name>L1ILJ8_GUITC</name>
<dbReference type="InterPro" id="IPR020845">
    <property type="entry name" value="AMP-binding_CS"/>
</dbReference>
<evidence type="ECO:0000259" key="5">
    <source>
        <dbReference type="PROSITE" id="PS50075"/>
    </source>
</evidence>
<evidence type="ECO:0000313" key="7">
    <source>
        <dbReference type="EnsemblProtists" id="EKX36997"/>
    </source>
</evidence>
<dbReference type="STRING" id="905079.L1ILJ8"/>
<keyword evidence="8" id="KW-1185">Reference proteome</keyword>
<reference evidence="8" key="2">
    <citation type="submission" date="2012-11" db="EMBL/GenBank/DDBJ databases">
        <authorList>
            <person name="Kuo A."/>
            <person name="Curtis B.A."/>
            <person name="Tanifuji G."/>
            <person name="Burki F."/>
            <person name="Gruber A."/>
            <person name="Irimia M."/>
            <person name="Maruyama S."/>
            <person name="Arias M.C."/>
            <person name="Ball S.G."/>
            <person name="Gile G.H."/>
            <person name="Hirakawa Y."/>
            <person name="Hopkins J.F."/>
            <person name="Rensing S.A."/>
            <person name="Schmutz J."/>
            <person name="Symeonidi A."/>
            <person name="Elias M."/>
            <person name="Eveleigh R.J."/>
            <person name="Herman E.K."/>
            <person name="Klute M.J."/>
            <person name="Nakayama T."/>
            <person name="Obornik M."/>
            <person name="Reyes-Prieto A."/>
            <person name="Armbrust E.V."/>
            <person name="Aves S.J."/>
            <person name="Beiko R.G."/>
            <person name="Coutinho P."/>
            <person name="Dacks J.B."/>
            <person name="Durnford D.G."/>
            <person name="Fast N.M."/>
            <person name="Green B.R."/>
            <person name="Grisdale C."/>
            <person name="Hempe F."/>
            <person name="Henrissat B."/>
            <person name="Hoppner M.P."/>
            <person name="Ishida K.-I."/>
            <person name="Kim E."/>
            <person name="Koreny L."/>
            <person name="Kroth P.G."/>
            <person name="Liu Y."/>
            <person name="Malik S.-B."/>
            <person name="Maier U.G."/>
            <person name="McRose D."/>
            <person name="Mock T."/>
            <person name="Neilson J.A."/>
            <person name="Onodera N.T."/>
            <person name="Poole A.M."/>
            <person name="Pritham E.J."/>
            <person name="Richards T.A."/>
            <person name="Rocap G."/>
            <person name="Roy S.W."/>
            <person name="Sarai C."/>
            <person name="Schaack S."/>
            <person name="Shirato S."/>
            <person name="Slamovits C.H."/>
            <person name="Spencer D.F."/>
            <person name="Suzuki S."/>
            <person name="Worden A.Z."/>
            <person name="Zauner S."/>
            <person name="Barry K."/>
            <person name="Bell C."/>
            <person name="Bharti A.K."/>
            <person name="Crow J.A."/>
            <person name="Grimwood J."/>
            <person name="Kramer R."/>
            <person name="Lindquist E."/>
            <person name="Lucas S."/>
            <person name="Salamov A."/>
            <person name="McFadden G.I."/>
            <person name="Lane C.E."/>
            <person name="Keeling P.J."/>
            <person name="Gray M.W."/>
            <person name="Grigoriev I.V."/>
            <person name="Archibald J.M."/>
        </authorList>
    </citation>
    <scope>NUCLEOTIDE SEQUENCE</scope>
    <source>
        <strain evidence="8">CCMP2712</strain>
    </source>
</reference>
<dbReference type="PROSITE" id="PS00061">
    <property type="entry name" value="ADH_SHORT"/>
    <property type="match status" value="1"/>
</dbReference>
<proteinExistence type="predicted"/>
<dbReference type="PANTHER" id="PTHR44845:SF6">
    <property type="entry name" value="BETA-ALANINE-ACTIVATING ENZYME"/>
    <property type="match status" value="1"/>
</dbReference>
<dbReference type="Gene3D" id="3.40.50.720">
    <property type="entry name" value="NAD(P)-binding Rossmann-like Domain"/>
    <property type="match status" value="2"/>
</dbReference>
<evidence type="ECO:0000313" key="6">
    <source>
        <dbReference type="EMBL" id="EKX36997.1"/>
    </source>
</evidence>
<dbReference type="PROSITE" id="PS50075">
    <property type="entry name" value="CARRIER"/>
    <property type="match status" value="1"/>
</dbReference>
<dbReference type="InterPro" id="IPR057326">
    <property type="entry name" value="KR_dom"/>
</dbReference>
<dbReference type="Pfam" id="PF00106">
    <property type="entry name" value="adh_short"/>
    <property type="match status" value="1"/>
</dbReference>
<feature type="compositionally biased region" description="Low complexity" evidence="4">
    <location>
        <begin position="7"/>
        <end position="31"/>
    </location>
</feature>
<dbReference type="eggNOG" id="KOG1178">
    <property type="taxonomic scope" value="Eukaryota"/>
</dbReference>
<reference evidence="7" key="3">
    <citation type="submission" date="2015-06" db="UniProtKB">
        <authorList>
            <consortium name="EnsemblProtists"/>
        </authorList>
    </citation>
    <scope>IDENTIFICATION</scope>
</reference>
<evidence type="ECO:0000256" key="4">
    <source>
        <dbReference type="SAM" id="MobiDB-lite"/>
    </source>
</evidence>
<evidence type="ECO:0000256" key="3">
    <source>
        <dbReference type="ARBA" id="ARBA00023002"/>
    </source>
</evidence>
<dbReference type="KEGG" id="gtt:GUITHDRAFT_89817"/>
<organism evidence="6">
    <name type="scientific">Guillardia theta (strain CCMP2712)</name>
    <name type="common">Cryptophyte</name>
    <dbReference type="NCBI Taxonomy" id="905079"/>
    <lineage>
        <taxon>Eukaryota</taxon>
        <taxon>Cryptophyceae</taxon>
        <taxon>Pyrenomonadales</taxon>
        <taxon>Geminigeraceae</taxon>
        <taxon>Guillardia</taxon>
    </lineage>
</organism>
<dbReference type="InterPro" id="IPR042099">
    <property type="entry name" value="ANL_N_sf"/>
</dbReference>
<accession>L1ILJ8</accession>
<dbReference type="SUPFAM" id="SSF47336">
    <property type="entry name" value="ACP-like"/>
    <property type="match status" value="1"/>
</dbReference>
<gene>
    <name evidence="6" type="ORF">GUITHDRAFT_89817</name>
</gene>
<protein>
    <recommendedName>
        <fullName evidence="5">Carrier domain-containing protein</fullName>
    </recommendedName>
</protein>
<dbReference type="SUPFAM" id="SSF56801">
    <property type="entry name" value="Acetyl-CoA synthetase-like"/>
    <property type="match status" value="1"/>
</dbReference>
<dbReference type="InterPro" id="IPR020904">
    <property type="entry name" value="Sc_DH/Rdtase_CS"/>
</dbReference>
<evidence type="ECO:0000313" key="8">
    <source>
        <dbReference type="Proteomes" id="UP000011087"/>
    </source>
</evidence>
<dbReference type="FunFam" id="3.40.50.720:FF:000047">
    <property type="entry name" value="NADP-dependent L-serine/L-allo-threonine dehydrogenase"/>
    <property type="match status" value="1"/>
</dbReference>
<dbReference type="PROSITE" id="PS00455">
    <property type="entry name" value="AMP_BINDING"/>
    <property type="match status" value="1"/>
</dbReference>
<dbReference type="Gene3D" id="1.10.1200.10">
    <property type="entry name" value="ACP-like"/>
    <property type="match status" value="1"/>
</dbReference>
<dbReference type="OMA" id="ENDKFTM"/>
<dbReference type="InterPro" id="IPR036736">
    <property type="entry name" value="ACP-like_sf"/>
</dbReference>
<feature type="region of interest" description="Disordered" evidence="4">
    <location>
        <begin position="1"/>
        <end position="36"/>
    </location>
</feature>
<dbReference type="Pfam" id="PF00550">
    <property type="entry name" value="PP-binding"/>
    <property type="match status" value="1"/>
</dbReference>
<dbReference type="HOGENOM" id="CLU_000022_2_17_1"/>
<dbReference type="PaxDb" id="55529-EKX36997"/>
<dbReference type="eggNOG" id="KOG1205">
    <property type="taxonomic scope" value="Eukaryota"/>
</dbReference>
<dbReference type="InterPro" id="IPR009081">
    <property type="entry name" value="PP-bd_ACP"/>
</dbReference>
<dbReference type="Pfam" id="PF07993">
    <property type="entry name" value="NAD_binding_4"/>
    <property type="match status" value="1"/>
</dbReference>
<dbReference type="NCBIfam" id="TIGR01746">
    <property type="entry name" value="Thioester-redct"/>
    <property type="match status" value="1"/>
</dbReference>
<dbReference type="InterPro" id="IPR000873">
    <property type="entry name" value="AMP-dep_synth/lig_dom"/>
</dbReference>
<dbReference type="GO" id="GO:0016616">
    <property type="term" value="F:oxidoreductase activity, acting on the CH-OH group of donors, NAD or NADP as acceptor"/>
    <property type="evidence" value="ECO:0007669"/>
    <property type="project" value="UniProtKB-ARBA"/>
</dbReference>
<dbReference type="InterPro" id="IPR002347">
    <property type="entry name" value="SDR_fam"/>
</dbReference>
<dbReference type="OrthoDB" id="416786at2759"/>
<dbReference type="PANTHER" id="PTHR44845">
    <property type="entry name" value="CARRIER DOMAIN-CONTAINING PROTEIN"/>
    <property type="match status" value="1"/>
</dbReference>
<dbReference type="Gene3D" id="3.30.300.30">
    <property type="match status" value="1"/>
</dbReference>
<dbReference type="SUPFAM" id="SSF51735">
    <property type="entry name" value="NAD(P)-binding Rossmann-fold domains"/>
    <property type="match status" value="2"/>
</dbReference>
<reference evidence="6 8" key="1">
    <citation type="journal article" date="2012" name="Nature">
        <title>Algal genomes reveal evolutionary mosaicism and the fate of nucleomorphs.</title>
        <authorList>
            <consortium name="DOE Joint Genome Institute"/>
            <person name="Curtis B.A."/>
            <person name="Tanifuji G."/>
            <person name="Burki F."/>
            <person name="Gruber A."/>
            <person name="Irimia M."/>
            <person name="Maruyama S."/>
            <person name="Arias M.C."/>
            <person name="Ball S.G."/>
            <person name="Gile G.H."/>
            <person name="Hirakawa Y."/>
            <person name="Hopkins J.F."/>
            <person name="Kuo A."/>
            <person name="Rensing S.A."/>
            <person name="Schmutz J."/>
            <person name="Symeonidi A."/>
            <person name="Elias M."/>
            <person name="Eveleigh R.J."/>
            <person name="Herman E.K."/>
            <person name="Klute M.J."/>
            <person name="Nakayama T."/>
            <person name="Obornik M."/>
            <person name="Reyes-Prieto A."/>
            <person name="Armbrust E.V."/>
            <person name="Aves S.J."/>
            <person name="Beiko R.G."/>
            <person name="Coutinho P."/>
            <person name="Dacks J.B."/>
            <person name="Durnford D.G."/>
            <person name="Fast N.M."/>
            <person name="Green B.R."/>
            <person name="Grisdale C.J."/>
            <person name="Hempel F."/>
            <person name="Henrissat B."/>
            <person name="Hoppner M.P."/>
            <person name="Ishida K."/>
            <person name="Kim E."/>
            <person name="Koreny L."/>
            <person name="Kroth P.G."/>
            <person name="Liu Y."/>
            <person name="Malik S.B."/>
            <person name="Maier U.G."/>
            <person name="McRose D."/>
            <person name="Mock T."/>
            <person name="Neilson J.A."/>
            <person name="Onodera N.T."/>
            <person name="Poole A.M."/>
            <person name="Pritham E.J."/>
            <person name="Richards T.A."/>
            <person name="Rocap G."/>
            <person name="Roy S.W."/>
            <person name="Sarai C."/>
            <person name="Schaack S."/>
            <person name="Shirato S."/>
            <person name="Slamovits C.H."/>
            <person name="Spencer D.F."/>
            <person name="Suzuki S."/>
            <person name="Worden A.Z."/>
            <person name="Zauner S."/>
            <person name="Barry K."/>
            <person name="Bell C."/>
            <person name="Bharti A.K."/>
            <person name="Crow J.A."/>
            <person name="Grimwood J."/>
            <person name="Kramer R."/>
            <person name="Lindquist E."/>
            <person name="Lucas S."/>
            <person name="Salamov A."/>
            <person name="McFadden G.I."/>
            <person name="Lane C.E."/>
            <person name="Keeling P.J."/>
            <person name="Gray M.W."/>
            <person name="Grigoriev I.V."/>
            <person name="Archibald J.M."/>
        </authorList>
    </citation>
    <scope>NUCLEOTIDE SEQUENCE</scope>
    <source>
        <strain evidence="6 8">CCMP2712</strain>
    </source>
</reference>
<dbReference type="GeneID" id="17293722"/>
<dbReference type="PRINTS" id="PR00081">
    <property type="entry name" value="GDHRDH"/>
</dbReference>
<sequence>MPPPSISPSASSNSLSHSSSSNSFEMPSSAPATSKSDLPDVYREYEGLLLHDLFRKQARLTPDRVAIVDQDRRISYRDLDVLTDRLALWLIQRGAGPDKVVAIYMKKQLEYSISYIAILKAGAAYLPMDVAYPPDLVQMVVTDASPAAILTTPEYFSGQTFFTQVETFVFDQGWEGKVPPHSLPQIPGKLTWDNLAYVVYSSGTTGKPKGICCPHRGAVLSYAWRFQEYPYSSSPIEREACNVFFVWEMLRPLLRGQELHIVPDTTIYDVEKLPQFISKNAITRMLFTPSLLEAMLSASDVDLQLFKSLKLIILCGEVVTMSLRNKIRESIPGSSSRAPRIHNLYSISEAHDVAGSDLTDDAHIDLKRNFCPVGKLLPAVGVKILDESMNEVPPGVHGEIYITGPMLAREYLQRPDITAERFPMRGGQRVYRSGDVGYLVGRGLLEICGRCDSMVKVRGYSIELKAVQRAILELKQLVHDCVVIADGLPSDTDKTLLAFLVPADLSALRNEDNFLANMKKQIRTLLKRRLPFYMIPTHMEFLDSIPAERKVANIFKRVLGLKSDAIDTAEGFFDLGGNSLLTIPLLKDLSASFGGRKVLLEHIFAYPNITQLASFLEKPPEVEGEVRDLVQRNLDNEVELYAHSQVISINTRAFWRHVEVERLFKTRRVMLTGVTGFLGAFLAYELLRRTKAYVYCLVRAGEAGGTGAAPADACRSRVLKGLESYGLLTDEVRADVHHRLDAIVGDASLECLGLEEEDYTFLTQHIDVVIHAAAQVNLVYPYEALVPANVRGTSSIVSFCLSGKVKALHYVSTDAVFPSEGGSGRRTWSETTSLKSTWKELKTGYSQSKWVAEQLVLQAHENGLPGAIYRCGNISGHSESAAWNPKDSNLSIMQACVYAQAVPIVQGLELCFEMTPVDFVSRFVVSCVEDIRNCTNKVFHLIQPSPLSFQNFMTAAHRAGYTSLKAVHDVDEWVKLVELACSRSGHNPVTRETLLDLCWQHNQYDTDNVSSWLARIDANEESRSELALSQQYPQLTTELMAAYLSKLKLKWKLLPHVTPVGIVSPRALESKVVVVTGASGGIGQQICKTLSLHGAYIALVARRKERLVELEEEINSAGGRASSFQIDVTDAESVTAGVAAIAREFSSPIWGLVNSASMMQYQHLSCVDLTSWSAQVDLNCKGVLNMTGAIIPSLIAEGRGGHIINISSDAGRASFPGLAVYSATKHFVEAWARGLRQELALYGIRVTNIQPGDVKSELMMRDEQQACSLFGENSTKSQLDVSDVAEAVLYAMTRKASVAVNEILVEPTSSPLPG</sequence>
<keyword evidence="2" id="KW-0597">Phosphoprotein</keyword>
<dbReference type="Gene3D" id="3.40.50.12780">
    <property type="entry name" value="N-terminal domain of ligase-like"/>
    <property type="match status" value="1"/>
</dbReference>
<dbReference type="EMBL" id="JH993065">
    <property type="protein sequence ID" value="EKX36997.1"/>
    <property type="molecule type" value="Genomic_DNA"/>
</dbReference>
<dbReference type="InterPro" id="IPR036291">
    <property type="entry name" value="NAD(P)-bd_dom_sf"/>
</dbReference>
<dbReference type="CDD" id="cd05235">
    <property type="entry name" value="SDR_e1"/>
    <property type="match status" value="1"/>
</dbReference>
<keyword evidence="1" id="KW-0596">Phosphopantetheine</keyword>
<dbReference type="Proteomes" id="UP000011087">
    <property type="component" value="Unassembled WGS sequence"/>
</dbReference>
<dbReference type="Pfam" id="PF00501">
    <property type="entry name" value="AMP-binding"/>
    <property type="match status" value="1"/>
</dbReference>
<dbReference type="SMART" id="SM00822">
    <property type="entry name" value="PKS_KR"/>
    <property type="match status" value="1"/>
</dbReference>
<dbReference type="CDD" id="cd05930">
    <property type="entry name" value="A_NRPS"/>
    <property type="match status" value="1"/>
</dbReference>
<feature type="domain" description="Carrier" evidence="5">
    <location>
        <begin position="542"/>
        <end position="620"/>
    </location>
</feature>
<dbReference type="EnsemblProtists" id="EKX36997">
    <property type="protein sequence ID" value="EKX36997"/>
    <property type="gene ID" value="GUITHDRAFT_89817"/>
</dbReference>
<evidence type="ECO:0000256" key="1">
    <source>
        <dbReference type="ARBA" id="ARBA00022450"/>
    </source>
</evidence>
<dbReference type="RefSeq" id="XP_005823977.1">
    <property type="nucleotide sequence ID" value="XM_005823920.1"/>
</dbReference>
<dbReference type="InterPro" id="IPR010080">
    <property type="entry name" value="Thioester_reductase-like_dom"/>
</dbReference>